<dbReference type="GO" id="GO:0031145">
    <property type="term" value="P:anaphase-promoting complex-dependent catabolic process"/>
    <property type="evidence" value="ECO:0007669"/>
    <property type="project" value="TreeGrafter"/>
</dbReference>
<proteinExistence type="inferred from homology"/>
<feature type="repeat" description="WD" evidence="5">
    <location>
        <begin position="188"/>
        <end position="223"/>
    </location>
</feature>
<dbReference type="SMART" id="SM00320">
    <property type="entry name" value="WD40"/>
    <property type="match status" value="4"/>
</dbReference>
<dbReference type="HOGENOM" id="CLU_014831_1_0_1"/>
<dbReference type="InterPro" id="IPR036322">
    <property type="entry name" value="WD40_repeat_dom_sf"/>
</dbReference>
<name>A0A0B2UM26_9MICR</name>
<evidence type="ECO:0000256" key="2">
    <source>
        <dbReference type="ARBA" id="ARBA00022574"/>
    </source>
</evidence>
<dbReference type="GO" id="GO:0005680">
    <property type="term" value="C:anaphase-promoting complex"/>
    <property type="evidence" value="ECO:0007669"/>
    <property type="project" value="TreeGrafter"/>
</dbReference>
<dbReference type="AlphaFoldDB" id="A0A0B2UM26"/>
<keyword evidence="8" id="KW-1185">Reference proteome</keyword>
<evidence type="ECO:0000256" key="5">
    <source>
        <dbReference type="PROSITE-ProRule" id="PRU00221"/>
    </source>
</evidence>
<dbReference type="InterPro" id="IPR001680">
    <property type="entry name" value="WD40_rpt"/>
</dbReference>
<keyword evidence="4" id="KW-0131">Cell cycle</keyword>
<dbReference type="InterPro" id="IPR019775">
    <property type="entry name" value="WD40_repeat_CS"/>
</dbReference>
<dbReference type="EMBL" id="JOKQ01000003">
    <property type="protein sequence ID" value="KHN70035.1"/>
    <property type="molecule type" value="Genomic_DNA"/>
</dbReference>
<keyword evidence="2 5" id="KW-0853">WD repeat</keyword>
<dbReference type="GO" id="GO:1905786">
    <property type="term" value="P:positive regulation of anaphase-promoting complex-dependent catabolic process"/>
    <property type="evidence" value="ECO:0007669"/>
    <property type="project" value="TreeGrafter"/>
</dbReference>
<dbReference type="InParanoid" id="A0A0B2UM26"/>
<evidence type="ECO:0000313" key="8">
    <source>
        <dbReference type="Proteomes" id="UP000031056"/>
    </source>
</evidence>
<accession>A0A0B2UM26</accession>
<dbReference type="InterPro" id="IPR015943">
    <property type="entry name" value="WD40/YVTN_repeat-like_dom_sf"/>
</dbReference>
<evidence type="ECO:0000256" key="3">
    <source>
        <dbReference type="ARBA" id="ARBA00022737"/>
    </source>
</evidence>
<evidence type="ECO:0000313" key="7">
    <source>
        <dbReference type="EMBL" id="KHN70035.1"/>
    </source>
</evidence>
<feature type="domain" description="CDC20/Fizzy WD40" evidence="6">
    <location>
        <begin position="68"/>
        <end position="356"/>
    </location>
</feature>
<evidence type="ECO:0000256" key="1">
    <source>
        <dbReference type="ARBA" id="ARBA00006445"/>
    </source>
</evidence>
<dbReference type="VEuPathDB" id="MicrosporidiaDB:M896_030200"/>
<dbReference type="InterPro" id="IPR056150">
    <property type="entry name" value="WD40_CDC20-Fz"/>
</dbReference>
<evidence type="ECO:0000256" key="4">
    <source>
        <dbReference type="ARBA" id="ARBA00023306"/>
    </source>
</evidence>
<comment type="similarity">
    <text evidence="1">Belongs to the WD repeat CDC20/Fizzy family.</text>
</comment>
<organism evidence="7 8">
    <name type="scientific">Ordospora colligata OC4</name>
    <dbReference type="NCBI Taxonomy" id="1354746"/>
    <lineage>
        <taxon>Eukaryota</taxon>
        <taxon>Fungi</taxon>
        <taxon>Fungi incertae sedis</taxon>
        <taxon>Microsporidia</taxon>
        <taxon>Ordosporidae</taxon>
        <taxon>Ordospora</taxon>
    </lineage>
</organism>
<protein>
    <submittedName>
        <fullName evidence="7">WD40 domain-containing protein</fullName>
    </submittedName>
</protein>
<dbReference type="PROSITE" id="PS00678">
    <property type="entry name" value="WD_REPEATS_1"/>
    <property type="match status" value="1"/>
</dbReference>
<dbReference type="PANTHER" id="PTHR19918">
    <property type="entry name" value="CELL DIVISION CYCLE 20 CDC20 FIZZY -RELATED"/>
    <property type="match status" value="1"/>
</dbReference>
<dbReference type="Pfam" id="PF24807">
    <property type="entry name" value="WD40_CDC20-Fz"/>
    <property type="match status" value="1"/>
</dbReference>
<dbReference type="RefSeq" id="XP_014564077.1">
    <property type="nucleotide sequence ID" value="XM_014708591.1"/>
</dbReference>
<dbReference type="Proteomes" id="UP000031056">
    <property type="component" value="Unassembled WGS sequence"/>
</dbReference>
<sequence>MDRFLKGNKLDVSGYLVNNMYTNLSCENVYGIGVTNPAFDSSSYLIVGNQKPNAKLVMQPYRQVRIGSLPDDFYSSLIDWSGENVFFMADGNLLVHNFCSSRTLQMCSLGSFGVTSIKHNASTNSVVLGTSIGVVLSIDMVSLKISKYPFHKSRVGVIEMDGTSIITGSRDRKIKITDLRSEKAVATILQHRQEVCGLGLSIDIRFLASGGNDNRLYIYDYRNLSHPIKQCSNHKAAVKAISWSPNFPNLFVSGGGTADKTIKLWDMNLVNSSKSNTCLVKSMDYGSQICNIRWLKSNKILSTHGYSRNDIRLSQMPSFKVEKCFVGHKNRVIHFSCSSNEKYFASGSCDSNINFWELGNEKDDEIKIR</sequence>
<gene>
    <name evidence="7" type="ORF">M896_030200</name>
</gene>
<dbReference type="STRING" id="1354746.A0A0B2UM26"/>
<dbReference type="SUPFAM" id="SSF50978">
    <property type="entry name" value="WD40 repeat-like"/>
    <property type="match status" value="1"/>
</dbReference>
<dbReference type="OrthoDB" id="10263272at2759"/>
<dbReference type="GO" id="GO:1990757">
    <property type="term" value="F:ubiquitin ligase activator activity"/>
    <property type="evidence" value="ECO:0007669"/>
    <property type="project" value="TreeGrafter"/>
</dbReference>
<evidence type="ECO:0000259" key="6">
    <source>
        <dbReference type="Pfam" id="PF24807"/>
    </source>
</evidence>
<keyword evidence="3" id="KW-0677">Repeat</keyword>
<reference evidence="7 8" key="1">
    <citation type="journal article" date="2014" name="MBio">
        <title>The Ordospora colligata genome; evolution of extreme reduction in microsporidia and host-to-parasite horizontal gene transfer.</title>
        <authorList>
            <person name="Pombert J.-F."/>
            <person name="Haag K.L."/>
            <person name="Beidas S."/>
            <person name="Ebert D."/>
            <person name="Keeling P.J."/>
        </authorList>
    </citation>
    <scope>NUCLEOTIDE SEQUENCE [LARGE SCALE GENOMIC DNA]</scope>
    <source>
        <strain evidence="7 8">OC4</strain>
    </source>
</reference>
<dbReference type="PROSITE" id="PS50294">
    <property type="entry name" value="WD_REPEATS_REGION"/>
    <property type="match status" value="1"/>
</dbReference>
<dbReference type="InterPro" id="IPR033010">
    <property type="entry name" value="Cdc20/Fizzy"/>
</dbReference>
<dbReference type="GO" id="GO:0010997">
    <property type="term" value="F:anaphase-promoting complex binding"/>
    <property type="evidence" value="ECO:0007669"/>
    <property type="project" value="InterPro"/>
</dbReference>
<dbReference type="PANTHER" id="PTHR19918:SF1">
    <property type="entry name" value="FIZZY-RELATED PROTEIN HOMOLOG"/>
    <property type="match status" value="1"/>
</dbReference>
<dbReference type="GeneID" id="26261304"/>
<comment type="caution">
    <text evidence="7">The sequence shown here is derived from an EMBL/GenBank/DDBJ whole genome shotgun (WGS) entry which is preliminary data.</text>
</comment>
<dbReference type="PROSITE" id="PS50082">
    <property type="entry name" value="WD_REPEATS_2"/>
    <property type="match status" value="3"/>
</dbReference>
<feature type="repeat" description="WD" evidence="5">
    <location>
        <begin position="231"/>
        <end position="275"/>
    </location>
</feature>
<dbReference type="Gene3D" id="2.130.10.10">
    <property type="entry name" value="YVTN repeat-like/Quinoprotein amine dehydrogenase"/>
    <property type="match status" value="1"/>
</dbReference>
<feature type="repeat" description="WD" evidence="5">
    <location>
        <begin position="325"/>
        <end position="366"/>
    </location>
</feature>